<dbReference type="Proteomes" id="UP000295136">
    <property type="component" value="Unassembled WGS sequence"/>
</dbReference>
<gene>
    <name evidence="3" type="ORF">E1295_32425</name>
</gene>
<accession>A0A4R5EXY9</accession>
<dbReference type="AlphaFoldDB" id="A0A4R5EXY9"/>
<keyword evidence="2" id="KW-1133">Transmembrane helix</keyword>
<dbReference type="EMBL" id="SMLD01000112">
    <property type="protein sequence ID" value="TDE39915.1"/>
    <property type="molecule type" value="Genomic_DNA"/>
</dbReference>
<evidence type="ECO:0000256" key="1">
    <source>
        <dbReference type="SAM" id="MobiDB-lite"/>
    </source>
</evidence>
<name>A0A4R5EXY9_9ACTN</name>
<comment type="caution">
    <text evidence="3">The sequence shown here is derived from an EMBL/GenBank/DDBJ whole genome shotgun (WGS) entry which is preliminary data.</text>
</comment>
<feature type="transmembrane region" description="Helical" evidence="2">
    <location>
        <begin position="91"/>
        <end position="117"/>
    </location>
</feature>
<keyword evidence="2" id="KW-0812">Transmembrane</keyword>
<keyword evidence="4" id="KW-1185">Reference proteome</keyword>
<evidence type="ECO:0000313" key="3">
    <source>
        <dbReference type="EMBL" id="TDE39915.1"/>
    </source>
</evidence>
<keyword evidence="2" id="KW-0472">Membrane</keyword>
<reference evidence="3 4" key="1">
    <citation type="submission" date="2019-03" db="EMBL/GenBank/DDBJ databases">
        <title>Draft genome sequences of novel Actinobacteria.</title>
        <authorList>
            <person name="Sahin N."/>
            <person name="Ay H."/>
            <person name="Saygin H."/>
        </authorList>
    </citation>
    <scope>NUCLEOTIDE SEQUENCE [LARGE SCALE GENOMIC DNA]</scope>
    <source>
        <strain evidence="3 4">6K102</strain>
    </source>
</reference>
<feature type="region of interest" description="Disordered" evidence="1">
    <location>
        <begin position="1"/>
        <end position="27"/>
    </location>
</feature>
<sequence>MTARPLTGPRSPAPAQTRHRITRRRRQVGPPPKFLIVPIDVQVRPAVNTLLIRGDASLSALARLVPSATVASQETTLAAIRDDPLTSAVRWALVVVTVALASYAPAAIVLGLMVGAAERARAARRARSRRGPVAVRR</sequence>
<evidence type="ECO:0000256" key="2">
    <source>
        <dbReference type="SAM" id="Phobius"/>
    </source>
</evidence>
<organism evidence="3 4">
    <name type="scientific">Nonomuraea mesophila</name>
    <dbReference type="NCBI Taxonomy" id="2530382"/>
    <lineage>
        <taxon>Bacteria</taxon>
        <taxon>Bacillati</taxon>
        <taxon>Actinomycetota</taxon>
        <taxon>Actinomycetes</taxon>
        <taxon>Streptosporangiales</taxon>
        <taxon>Streptosporangiaceae</taxon>
        <taxon>Nonomuraea</taxon>
    </lineage>
</organism>
<protein>
    <submittedName>
        <fullName evidence="3">Uncharacterized protein</fullName>
    </submittedName>
</protein>
<proteinExistence type="predicted"/>
<dbReference type="RefSeq" id="WP_132636356.1">
    <property type="nucleotide sequence ID" value="NZ_SMLD01000112.1"/>
</dbReference>
<feature type="compositionally biased region" description="Basic residues" evidence="1">
    <location>
        <begin position="17"/>
        <end position="27"/>
    </location>
</feature>
<evidence type="ECO:0000313" key="4">
    <source>
        <dbReference type="Proteomes" id="UP000295136"/>
    </source>
</evidence>